<dbReference type="EMBL" id="JBITGY010000005">
    <property type="protein sequence ID" value="MFI6499574.1"/>
    <property type="molecule type" value="Genomic_DNA"/>
</dbReference>
<dbReference type="Proteomes" id="UP001612741">
    <property type="component" value="Unassembled WGS sequence"/>
</dbReference>
<gene>
    <name evidence="1" type="ORF">ACIBG2_19460</name>
</gene>
<keyword evidence="2" id="KW-1185">Reference proteome</keyword>
<organism evidence="1 2">
    <name type="scientific">Nonomuraea typhae</name>
    <dbReference type="NCBI Taxonomy" id="2603600"/>
    <lineage>
        <taxon>Bacteria</taxon>
        <taxon>Bacillati</taxon>
        <taxon>Actinomycetota</taxon>
        <taxon>Actinomycetes</taxon>
        <taxon>Streptosporangiales</taxon>
        <taxon>Streptosporangiaceae</taxon>
        <taxon>Nonomuraea</taxon>
    </lineage>
</organism>
<protein>
    <recommendedName>
        <fullName evidence="3">Phage protein</fullName>
    </recommendedName>
</protein>
<sequence length="92" mass="10524">MRFEIRWKPHFIDTEYGMVGETKAFSIVNHGFEYTLYPRLPDRKGMTQVEKFRSTDEAKARAEDLLDEFLTDFLAVPKPTAEAAPAPAKEAS</sequence>
<reference evidence="1 2" key="1">
    <citation type="submission" date="2024-10" db="EMBL/GenBank/DDBJ databases">
        <title>The Natural Products Discovery Center: Release of the First 8490 Sequenced Strains for Exploring Actinobacteria Biosynthetic Diversity.</title>
        <authorList>
            <person name="Kalkreuter E."/>
            <person name="Kautsar S.A."/>
            <person name="Yang D."/>
            <person name="Bader C.D."/>
            <person name="Teijaro C.N."/>
            <person name="Fluegel L."/>
            <person name="Davis C.M."/>
            <person name="Simpson J.R."/>
            <person name="Lauterbach L."/>
            <person name="Steele A.D."/>
            <person name="Gui C."/>
            <person name="Meng S."/>
            <person name="Li G."/>
            <person name="Viehrig K."/>
            <person name="Ye F."/>
            <person name="Su P."/>
            <person name="Kiefer A.F."/>
            <person name="Nichols A."/>
            <person name="Cepeda A.J."/>
            <person name="Yan W."/>
            <person name="Fan B."/>
            <person name="Jiang Y."/>
            <person name="Adhikari A."/>
            <person name="Zheng C.-J."/>
            <person name="Schuster L."/>
            <person name="Cowan T.M."/>
            <person name="Smanski M.J."/>
            <person name="Chevrette M.G."/>
            <person name="De Carvalho L.P.S."/>
            <person name="Shen B."/>
        </authorList>
    </citation>
    <scope>NUCLEOTIDE SEQUENCE [LARGE SCALE GENOMIC DNA]</scope>
    <source>
        <strain evidence="1 2">NPDC050545</strain>
    </source>
</reference>
<evidence type="ECO:0008006" key="3">
    <source>
        <dbReference type="Google" id="ProtNLM"/>
    </source>
</evidence>
<accession>A0ABW7YW89</accession>
<dbReference type="RefSeq" id="WP_397082974.1">
    <property type="nucleotide sequence ID" value="NZ_JBITGY010000005.1"/>
</dbReference>
<proteinExistence type="predicted"/>
<evidence type="ECO:0000313" key="1">
    <source>
        <dbReference type="EMBL" id="MFI6499574.1"/>
    </source>
</evidence>
<evidence type="ECO:0000313" key="2">
    <source>
        <dbReference type="Proteomes" id="UP001612741"/>
    </source>
</evidence>
<name>A0ABW7YW89_9ACTN</name>
<comment type="caution">
    <text evidence="1">The sequence shown here is derived from an EMBL/GenBank/DDBJ whole genome shotgun (WGS) entry which is preliminary data.</text>
</comment>